<accession>A0A7S7SLC7</accession>
<dbReference type="PANTHER" id="PTHR12110">
    <property type="entry name" value="HYDROXYPYRUVATE ISOMERASE"/>
    <property type="match status" value="1"/>
</dbReference>
<name>A0A7S7SLC7_PALFE</name>
<keyword evidence="3" id="KW-1185">Reference proteome</keyword>
<dbReference type="InterPro" id="IPR050312">
    <property type="entry name" value="IolE/XylAMocC-like"/>
</dbReference>
<dbReference type="AlphaFoldDB" id="A0A7S7SLC7"/>
<sequence length="354" mass="39148">MLSRRTFFLSSFASTVAGLRAQNPKLRLGFDTYSMRAWGMKSLQHLDFAAKHGCNAIQISSLDDFESLDPAHLAKVKAKGKELDIAIDAGTGCICPTAKAWKPSFGDPVENLTKALQIAHLVGARSLRCYLGDTVDRYDGKGIEYHMESTIKVFKGARSVALDTGVKIALENHSGDMQAWEAKTVIEESGKDYVAACLDTGNPIWCAEHPEVTMEVLGPLTMTTHIRDTALFEHPRGCAAHWTVCGEGCVDMRRIGELQKQLCPESSLHLEVITGRPPRIVPYLEDSFWKGFPKVRASEFARFVSLVKKGHPLMTPMVIEDAPGPKVPAFQEALKVQQMLDLEKSLEYAKKNMI</sequence>
<dbReference type="EMBL" id="CP063849">
    <property type="protein sequence ID" value="QOY88296.1"/>
    <property type="molecule type" value="Genomic_DNA"/>
</dbReference>
<reference evidence="2 3" key="1">
    <citation type="submission" date="2020-10" db="EMBL/GenBank/DDBJ databases">
        <title>Complete genome sequence of Paludibaculum fermentans P105T, a facultatively anaerobic acidobacterium capable of dissimilatory Fe(III) reduction.</title>
        <authorList>
            <person name="Dedysh S.N."/>
            <person name="Beletsky A.V."/>
            <person name="Kulichevskaya I.S."/>
            <person name="Mardanov A.V."/>
            <person name="Ravin N.V."/>
        </authorList>
    </citation>
    <scope>NUCLEOTIDE SEQUENCE [LARGE SCALE GENOMIC DNA]</scope>
    <source>
        <strain evidence="2 3">P105</strain>
    </source>
</reference>
<protein>
    <submittedName>
        <fullName evidence="2">Sugar phosphate isomerase/epimerase</fullName>
    </submittedName>
</protein>
<evidence type="ECO:0000313" key="3">
    <source>
        <dbReference type="Proteomes" id="UP000593892"/>
    </source>
</evidence>
<dbReference type="SUPFAM" id="SSF51658">
    <property type="entry name" value="Xylose isomerase-like"/>
    <property type="match status" value="1"/>
</dbReference>
<dbReference type="InterPro" id="IPR036237">
    <property type="entry name" value="Xyl_isomerase-like_sf"/>
</dbReference>
<evidence type="ECO:0000259" key="1">
    <source>
        <dbReference type="Pfam" id="PF01261"/>
    </source>
</evidence>
<dbReference type="InterPro" id="IPR013022">
    <property type="entry name" value="Xyl_isomerase-like_TIM-brl"/>
</dbReference>
<gene>
    <name evidence="2" type="ORF">IRI77_37125</name>
</gene>
<proteinExistence type="predicted"/>
<dbReference type="RefSeq" id="WP_194449959.1">
    <property type="nucleotide sequence ID" value="NZ_CP063849.1"/>
</dbReference>
<feature type="domain" description="Xylose isomerase-like TIM barrel" evidence="1">
    <location>
        <begin position="46"/>
        <end position="255"/>
    </location>
</feature>
<dbReference type="Proteomes" id="UP000593892">
    <property type="component" value="Chromosome"/>
</dbReference>
<keyword evidence="2" id="KW-0413">Isomerase</keyword>
<dbReference type="PANTHER" id="PTHR12110:SF53">
    <property type="entry name" value="BLR5974 PROTEIN"/>
    <property type="match status" value="1"/>
</dbReference>
<evidence type="ECO:0000313" key="2">
    <source>
        <dbReference type="EMBL" id="QOY88296.1"/>
    </source>
</evidence>
<organism evidence="2 3">
    <name type="scientific">Paludibaculum fermentans</name>
    <dbReference type="NCBI Taxonomy" id="1473598"/>
    <lineage>
        <taxon>Bacteria</taxon>
        <taxon>Pseudomonadati</taxon>
        <taxon>Acidobacteriota</taxon>
        <taxon>Terriglobia</taxon>
        <taxon>Bryobacterales</taxon>
        <taxon>Bryobacteraceae</taxon>
        <taxon>Paludibaculum</taxon>
    </lineage>
</organism>
<dbReference type="Gene3D" id="3.20.20.150">
    <property type="entry name" value="Divalent-metal-dependent TIM barrel enzymes"/>
    <property type="match status" value="1"/>
</dbReference>
<dbReference type="GO" id="GO:0016853">
    <property type="term" value="F:isomerase activity"/>
    <property type="evidence" value="ECO:0007669"/>
    <property type="project" value="UniProtKB-KW"/>
</dbReference>
<dbReference type="KEGG" id="pfer:IRI77_37125"/>
<dbReference type="Pfam" id="PF01261">
    <property type="entry name" value="AP_endonuc_2"/>
    <property type="match status" value="1"/>
</dbReference>